<protein>
    <recommendedName>
        <fullName evidence="2">UPF0125 protein J7I44_15570</fullName>
    </recommendedName>
</protein>
<sequence length="88" mass="9797">MAEIAVEVVLALPGRTLLKRLVLDSGATVCDAIAAAQLGQDSIQVDLQRVGVFGRRVPPEHRLRDGDRVEIYRVLVVDPKEARRRRAR</sequence>
<evidence type="ECO:0000256" key="1">
    <source>
        <dbReference type="ARBA" id="ARBA00010645"/>
    </source>
</evidence>
<name>A0ABS4DRP1_9GAMM</name>
<accession>A0ABS4DRP1</accession>
<dbReference type="HAMAP" id="MF_00460">
    <property type="entry name" value="UPF0125_RnfH"/>
    <property type="match status" value="1"/>
</dbReference>
<dbReference type="InterPro" id="IPR005346">
    <property type="entry name" value="RnfH"/>
</dbReference>
<dbReference type="NCBIfam" id="NF002490">
    <property type="entry name" value="PRK01777.1"/>
    <property type="match status" value="1"/>
</dbReference>
<comment type="caution">
    <text evidence="3">The sequence shown here is derived from an EMBL/GenBank/DDBJ whole genome shotgun (WGS) entry which is preliminary data.</text>
</comment>
<keyword evidence="4" id="KW-1185">Reference proteome</keyword>
<dbReference type="PANTHER" id="PTHR37483">
    <property type="entry name" value="UPF0125 PROTEIN RATB"/>
    <property type="match status" value="1"/>
</dbReference>
<dbReference type="Pfam" id="PF03658">
    <property type="entry name" value="Ub-RnfH"/>
    <property type="match status" value="1"/>
</dbReference>
<comment type="similarity">
    <text evidence="1 2">Belongs to the UPF0125 (RnfH) family.</text>
</comment>
<dbReference type="InterPro" id="IPR037021">
    <property type="entry name" value="RnfH_sf"/>
</dbReference>
<gene>
    <name evidence="3" type="ORF">J7I44_15570</name>
</gene>
<dbReference type="InterPro" id="IPR016155">
    <property type="entry name" value="Mopterin_synth/thiamin_S_b"/>
</dbReference>
<evidence type="ECO:0000256" key="2">
    <source>
        <dbReference type="HAMAP-Rule" id="MF_00460"/>
    </source>
</evidence>
<dbReference type="EMBL" id="JAGJRS010000034">
    <property type="protein sequence ID" value="MBP1475725.1"/>
    <property type="molecule type" value="Genomic_DNA"/>
</dbReference>
<reference evidence="3 4" key="1">
    <citation type="submission" date="2021-04" db="EMBL/GenBank/DDBJ databases">
        <authorList>
            <person name="Huq M.A."/>
        </authorList>
    </citation>
    <scope>NUCLEOTIDE SEQUENCE [LARGE SCALE GENOMIC DNA]</scope>
    <source>
        <strain evidence="3 4">MAH-13</strain>
    </source>
</reference>
<dbReference type="PANTHER" id="PTHR37483:SF1">
    <property type="entry name" value="UPF0125 PROTEIN RATB"/>
    <property type="match status" value="1"/>
</dbReference>
<organism evidence="3 4">
    <name type="scientific">Frateuria flava</name>
    <dbReference type="NCBI Taxonomy" id="2821489"/>
    <lineage>
        <taxon>Bacteria</taxon>
        <taxon>Pseudomonadati</taxon>
        <taxon>Pseudomonadota</taxon>
        <taxon>Gammaproteobacteria</taxon>
        <taxon>Lysobacterales</taxon>
        <taxon>Rhodanobacteraceae</taxon>
        <taxon>Frateuria</taxon>
    </lineage>
</organism>
<dbReference type="Gene3D" id="3.10.20.280">
    <property type="entry name" value="RnfH-like"/>
    <property type="match status" value="1"/>
</dbReference>
<dbReference type="SUPFAM" id="SSF54285">
    <property type="entry name" value="MoaD/ThiS"/>
    <property type="match status" value="1"/>
</dbReference>
<proteinExistence type="inferred from homology"/>
<evidence type="ECO:0000313" key="4">
    <source>
        <dbReference type="Proteomes" id="UP000823790"/>
    </source>
</evidence>
<dbReference type="RefSeq" id="WP_209622905.1">
    <property type="nucleotide sequence ID" value="NZ_JAGJRS010000034.1"/>
</dbReference>
<evidence type="ECO:0000313" key="3">
    <source>
        <dbReference type="EMBL" id="MBP1475725.1"/>
    </source>
</evidence>
<dbReference type="Proteomes" id="UP000823790">
    <property type="component" value="Unassembled WGS sequence"/>
</dbReference>